<keyword evidence="6" id="KW-1185">Reference proteome</keyword>
<dbReference type="PANTHER" id="PTHR11358">
    <property type="entry name" value="ARGINASE/AGMATINASE"/>
    <property type="match status" value="1"/>
</dbReference>
<feature type="binding site" evidence="4">
    <location>
        <position position="218"/>
    </location>
    <ligand>
        <name>Mn(2+)</name>
        <dbReference type="ChEBI" id="CHEBI:29035"/>
        <label>1</label>
    </ligand>
</feature>
<dbReference type="InterPro" id="IPR023696">
    <property type="entry name" value="Ureohydrolase_dom_sf"/>
</dbReference>
<dbReference type="OrthoDB" id="9788689at2"/>
<name>A0A7C8HDA2_9FIRM</name>
<feature type="binding site" evidence="4">
    <location>
        <position position="114"/>
    </location>
    <ligand>
        <name>Mn(2+)</name>
        <dbReference type="ChEBI" id="CHEBI:29035"/>
        <label>1</label>
    </ligand>
</feature>
<dbReference type="Proteomes" id="UP000483018">
    <property type="component" value="Unassembled WGS sequence"/>
</dbReference>
<protein>
    <submittedName>
        <fullName evidence="5">Agmatinase</fullName>
        <ecNumber evidence="5">3.5.3.11</ecNumber>
    </submittedName>
</protein>
<keyword evidence="3 5" id="KW-0378">Hydrolase</keyword>
<feature type="binding site" evidence="4">
    <location>
        <position position="220"/>
    </location>
    <ligand>
        <name>Mn(2+)</name>
        <dbReference type="ChEBI" id="CHEBI:29035"/>
        <label>1</label>
    </ligand>
</feature>
<dbReference type="InterPro" id="IPR006035">
    <property type="entry name" value="Ureohydrolase"/>
</dbReference>
<dbReference type="Pfam" id="PF00491">
    <property type="entry name" value="Arginase"/>
    <property type="match status" value="1"/>
</dbReference>
<feature type="binding site" evidence="4">
    <location>
        <position position="140"/>
    </location>
    <ligand>
        <name>Mn(2+)</name>
        <dbReference type="ChEBI" id="CHEBI:29035"/>
        <label>1</label>
    </ligand>
</feature>
<reference evidence="5 6" key="1">
    <citation type="submission" date="2019-12" db="EMBL/GenBank/DDBJ databases">
        <title>Defluviitalea raffinosedens, isolated from a biogas fermenter, genome sequencing and characterization.</title>
        <authorList>
            <person name="Rettenmaier R."/>
            <person name="Schneider M."/>
            <person name="Neuhaus K."/>
            <person name="Liebl W."/>
            <person name="Zverlov V."/>
        </authorList>
    </citation>
    <scope>NUCLEOTIDE SEQUENCE [LARGE SCALE GENOMIC DNA]</scope>
    <source>
        <strain evidence="5 6">249c-K6</strain>
    </source>
</reference>
<dbReference type="PIRSF" id="PIRSF036979">
    <property type="entry name" value="Arginase"/>
    <property type="match status" value="1"/>
</dbReference>
<evidence type="ECO:0000313" key="5">
    <source>
        <dbReference type="EMBL" id="KAE9629842.1"/>
    </source>
</evidence>
<dbReference type="PROSITE" id="PS51409">
    <property type="entry name" value="ARGINASE_2"/>
    <property type="match status" value="1"/>
</dbReference>
<dbReference type="Gene3D" id="3.40.800.10">
    <property type="entry name" value="Ureohydrolase domain"/>
    <property type="match status" value="1"/>
</dbReference>
<evidence type="ECO:0000256" key="4">
    <source>
        <dbReference type="PIRSR" id="PIRSR036979-1"/>
    </source>
</evidence>
<comment type="caution">
    <text evidence="5">The sequence shown here is derived from an EMBL/GenBank/DDBJ whole genome shotgun (WGS) entry which is preliminary data.</text>
</comment>
<comment type="cofactor">
    <cofactor evidence="4">
        <name>Mn(2+)</name>
        <dbReference type="ChEBI" id="CHEBI:29035"/>
    </cofactor>
    <text evidence="4">Binds 2 manganese ions per subunit.</text>
</comment>
<dbReference type="GO" id="GO:0033389">
    <property type="term" value="P:putrescine biosynthetic process from arginine, via agmatine"/>
    <property type="evidence" value="ECO:0007669"/>
    <property type="project" value="TreeGrafter"/>
</dbReference>
<keyword evidence="2 4" id="KW-0479">Metal-binding</keyword>
<evidence type="ECO:0000313" key="6">
    <source>
        <dbReference type="Proteomes" id="UP000483018"/>
    </source>
</evidence>
<dbReference type="NCBIfam" id="TIGR01230">
    <property type="entry name" value="agmatinase"/>
    <property type="match status" value="1"/>
</dbReference>
<evidence type="ECO:0000256" key="1">
    <source>
        <dbReference type="ARBA" id="ARBA00009227"/>
    </source>
</evidence>
<gene>
    <name evidence="5" type="primary">speB</name>
    <name evidence="5" type="ORF">GND95_12970</name>
</gene>
<dbReference type="GO" id="GO:0046872">
    <property type="term" value="F:metal ion binding"/>
    <property type="evidence" value="ECO:0007669"/>
    <property type="project" value="UniProtKB-KW"/>
</dbReference>
<proteinExistence type="inferred from homology"/>
<comment type="similarity">
    <text evidence="1">Belongs to the arginase family. Agmatinase subfamily.</text>
</comment>
<dbReference type="PRINTS" id="PR00116">
    <property type="entry name" value="ARGINASE"/>
</dbReference>
<keyword evidence="4" id="KW-0464">Manganese</keyword>
<evidence type="ECO:0000256" key="3">
    <source>
        <dbReference type="ARBA" id="ARBA00022801"/>
    </source>
</evidence>
<organism evidence="5 6">
    <name type="scientific">Defluviitalea raffinosedens</name>
    <dbReference type="NCBI Taxonomy" id="1450156"/>
    <lineage>
        <taxon>Bacteria</taxon>
        <taxon>Bacillati</taxon>
        <taxon>Bacillota</taxon>
        <taxon>Clostridia</taxon>
        <taxon>Lachnospirales</taxon>
        <taxon>Defluviitaleaceae</taxon>
        <taxon>Defluviitalea</taxon>
    </lineage>
</organism>
<evidence type="ECO:0000256" key="2">
    <source>
        <dbReference type="ARBA" id="ARBA00022723"/>
    </source>
</evidence>
<dbReference type="CDD" id="cd11593">
    <property type="entry name" value="Agmatinase-like_2"/>
    <property type="match status" value="1"/>
</dbReference>
<dbReference type="GO" id="GO:0008783">
    <property type="term" value="F:agmatinase activity"/>
    <property type="evidence" value="ECO:0007669"/>
    <property type="project" value="UniProtKB-EC"/>
</dbReference>
<dbReference type="EMBL" id="WSLF01000016">
    <property type="protein sequence ID" value="KAE9629842.1"/>
    <property type="molecule type" value="Genomic_DNA"/>
</dbReference>
<dbReference type="InterPro" id="IPR005925">
    <property type="entry name" value="Agmatinase-rel"/>
</dbReference>
<dbReference type="EC" id="3.5.3.11" evidence="5"/>
<dbReference type="RefSeq" id="WP_158741575.1">
    <property type="nucleotide sequence ID" value="NZ_JAFBEP010000018.1"/>
</dbReference>
<sequence>MSILKNKQTLFPHFMGSAEKYEDADIILFGVPMDFTTSFRPGTRQGPMKIREVSIGIEEYSFYQNKSLEDISYYDGGDLDLPFGNVDKCLSLISQATKEVLDDHKLPIVIGGEHLISLPVIQEVYNKYKKDLVLIHIDAHADLREDYIGENRSHATVIRRCCDFINPKNIYQFGIRSGTKEEFEFAKKNLNFYPFEVLEPLKGCIEKLKGRPIHVTLDIDVLDPAYACATGTPEAGGISSKEMIESILLFNSLNIVGFDLVEVSPVYDVADRTSLLAAKLIREMMLIVSK</sequence>
<feature type="binding site" evidence="4">
    <location>
        <position position="142"/>
    </location>
    <ligand>
        <name>Mn(2+)</name>
        <dbReference type="ChEBI" id="CHEBI:29035"/>
        <label>1</label>
    </ligand>
</feature>
<dbReference type="SUPFAM" id="SSF52768">
    <property type="entry name" value="Arginase/deacetylase"/>
    <property type="match status" value="1"/>
</dbReference>
<feature type="binding site" evidence="4">
    <location>
        <position position="138"/>
    </location>
    <ligand>
        <name>Mn(2+)</name>
        <dbReference type="ChEBI" id="CHEBI:29035"/>
        <label>1</label>
    </ligand>
</feature>
<accession>A0A7C8HDA2</accession>
<dbReference type="AlphaFoldDB" id="A0A7C8HDA2"/>
<dbReference type="PANTHER" id="PTHR11358:SF26">
    <property type="entry name" value="GUANIDINO ACID HYDROLASE, MITOCHONDRIAL"/>
    <property type="match status" value="1"/>
</dbReference>